<gene>
    <name evidence="2" type="ORF">B0T19DRAFT_110454</name>
</gene>
<protein>
    <recommendedName>
        <fullName evidence="4">Secreted protein</fullName>
    </recommendedName>
</protein>
<reference evidence="2" key="1">
    <citation type="journal article" date="2023" name="Mol. Phylogenet. Evol.">
        <title>Genome-scale phylogeny and comparative genomics of the fungal order Sordariales.</title>
        <authorList>
            <person name="Hensen N."/>
            <person name="Bonometti L."/>
            <person name="Westerberg I."/>
            <person name="Brannstrom I.O."/>
            <person name="Guillou S."/>
            <person name="Cros-Aarteil S."/>
            <person name="Calhoun S."/>
            <person name="Haridas S."/>
            <person name="Kuo A."/>
            <person name="Mondo S."/>
            <person name="Pangilinan J."/>
            <person name="Riley R."/>
            <person name="LaButti K."/>
            <person name="Andreopoulos B."/>
            <person name="Lipzen A."/>
            <person name="Chen C."/>
            <person name="Yan M."/>
            <person name="Daum C."/>
            <person name="Ng V."/>
            <person name="Clum A."/>
            <person name="Steindorff A."/>
            <person name="Ohm R.A."/>
            <person name="Martin F."/>
            <person name="Silar P."/>
            <person name="Natvig D.O."/>
            <person name="Lalanne C."/>
            <person name="Gautier V."/>
            <person name="Ament-Velasquez S.L."/>
            <person name="Kruys A."/>
            <person name="Hutchinson M.I."/>
            <person name="Powell A.J."/>
            <person name="Barry K."/>
            <person name="Miller A.N."/>
            <person name="Grigoriev I.V."/>
            <person name="Debuchy R."/>
            <person name="Gladieux P."/>
            <person name="Hiltunen Thoren M."/>
            <person name="Johannesson H."/>
        </authorList>
    </citation>
    <scope>NUCLEOTIDE SEQUENCE</scope>
    <source>
        <strain evidence="2">SMH4131-1</strain>
    </source>
</reference>
<sequence length="86" mass="9563">MGTWGTWGTWGLAGALSIRATIHLRPGPSARLLLRLLGQGRAGRQLKPRTRTFNVVQSNVWMIAGHSLRQQQTPCIYSQYATCLDN</sequence>
<feature type="signal peptide" evidence="1">
    <location>
        <begin position="1"/>
        <end position="20"/>
    </location>
</feature>
<evidence type="ECO:0000256" key="1">
    <source>
        <dbReference type="SAM" id="SignalP"/>
    </source>
</evidence>
<dbReference type="AlphaFoldDB" id="A0AAE0IX60"/>
<evidence type="ECO:0000313" key="3">
    <source>
        <dbReference type="Proteomes" id="UP001286456"/>
    </source>
</evidence>
<comment type="caution">
    <text evidence="2">The sequence shown here is derived from an EMBL/GenBank/DDBJ whole genome shotgun (WGS) entry which is preliminary data.</text>
</comment>
<feature type="chain" id="PRO_5042230094" description="Secreted protein" evidence="1">
    <location>
        <begin position="21"/>
        <end position="86"/>
    </location>
</feature>
<keyword evidence="1" id="KW-0732">Signal</keyword>
<name>A0AAE0IX60_9PEZI</name>
<evidence type="ECO:0008006" key="4">
    <source>
        <dbReference type="Google" id="ProtNLM"/>
    </source>
</evidence>
<proteinExistence type="predicted"/>
<dbReference type="EMBL" id="JAUEPO010000002">
    <property type="protein sequence ID" value="KAK3332730.1"/>
    <property type="molecule type" value="Genomic_DNA"/>
</dbReference>
<keyword evidence="3" id="KW-1185">Reference proteome</keyword>
<evidence type="ECO:0000313" key="2">
    <source>
        <dbReference type="EMBL" id="KAK3332730.1"/>
    </source>
</evidence>
<accession>A0AAE0IX60</accession>
<organism evidence="2 3">
    <name type="scientific">Cercophora scortea</name>
    <dbReference type="NCBI Taxonomy" id="314031"/>
    <lineage>
        <taxon>Eukaryota</taxon>
        <taxon>Fungi</taxon>
        <taxon>Dikarya</taxon>
        <taxon>Ascomycota</taxon>
        <taxon>Pezizomycotina</taxon>
        <taxon>Sordariomycetes</taxon>
        <taxon>Sordariomycetidae</taxon>
        <taxon>Sordariales</taxon>
        <taxon>Lasiosphaeriaceae</taxon>
        <taxon>Cercophora</taxon>
    </lineage>
</organism>
<reference evidence="2" key="2">
    <citation type="submission" date="2023-06" db="EMBL/GenBank/DDBJ databases">
        <authorList>
            <consortium name="Lawrence Berkeley National Laboratory"/>
            <person name="Haridas S."/>
            <person name="Hensen N."/>
            <person name="Bonometti L."/>
            <person name="Westerberg I."/>
            <person name="Brannstrom I.O."/>
            <person name="Guillou S."/>
            <person name="Cros-Aarteil S."/>
            <person name="Calhoun S."/>
            <person name="Kuo A."/>
            <person name="Mondo S."/>
            <person name="Pangilinan J."/>
            <person name="Riley R."/>
            <person name="Labutti K."/>
            <person name="Andreopoulos B."/>
            <person name="Lipzen A."/>
            <person name="Chen C."/>
            <person name="Yanf M."/>
            <person name="Daum C."/>
            <person name="Ng V."/>
            <person name="Clum A."/>
            <person name="Steindorff A."/>
            <person name="Ohm R."/>
            <person name="Martin F."/>
            <person name="Silar P."/>
            <person name="Natvig D."/>
            <person name="Lalanne C."/>
            <person name="Gautier V."/>
            <person name="Ament-Velasquez S.L."/>
            <person name="Kruys A."/>
            <person name="Hutchinson M.I."/>
            <person name="Powell A.J."/>
            <person name="Barry K."/>
            <person name="Miller A.N."/>
            <person name="Grigoriev I.V."/>
            <person name="Debuchy R."/>
            <person name="Gladieux P."/>
            <person name="Thoren M.H."/>
            <person name="Johannesson H."/>
        </authorList>
    </citation>
    <scope>NUCLEOTIDE SEQUENCE</scope>
    <source>
        <strain evidence="2">SMH4131-1</strain>
    </source>
</reference>
<dbReference type="Proteomes" id="UP001286456">
    <property type="component" value="Unassembled WGS sequence"/>
</dbReference>